<keyword evidence="9" id="KW-0547">Nucleotide-binding</keyword>
<dbReference type="InterPro" id="IPR048840">
    <property type="entry name" value="PolA_pol_NTPase"/>
</dbReference>
<evidence type="ECO:0000313" key="20">
    <source>
        <dbReference type="Proteomes" id="UP001055439"/>
    </source>
</evidence>
<dbReference type="SUPFAM" id="SSF81631">
    <property type="entry name" value="PAP/OAS1 substrate-binding domain"/>
    <property type="match status" value="1"/>
</dbReference>
<evidence type="ECO:0000259" key="16">
    <source>
        <dbReference type="Pfam" id="PF04926"/>
    </source>
</evidence>
<dbReference type="Pfam" id="PF20750">
    <property type="entry name" value="PAP_NTPase"/>
    <property type="match status" value="1"/>
</dbReference>
<keyword evidence="8" id="KW-0479">Metal-binding</keyword>
<dbReference type="Proteomes" id="UP001055439">
    <property type="component" value="Chromosome 8"/>
</dbReference>
<keyword evidence="10" id="KW-0067">ATP-binding</keyword>
<accession>A0A9E7H3W2</accession>
<dbReference type="Pfam" id="PF04928">
    <property type="entry name" value="PAP_central"/>
    <property type="match status" value="1"/>
</dbReference>
<comment type="subcellular location">
    <subcellularLocation>
        <location evidence="3">Nucleus</location>
    </subcellularLocation>
</comment>
<dbReference type="Gene3D" id="3.30.460.10">
    <property type="entry name" value="Beta Polymerase, domain 2"/>
    <property type="match status" value="1"/>
</dbReference>
<comment type="cofactor">
    <cofactor evidence="2">
        <name>Mg(2+)</name>
        <dbReference type="ChEBI" id="CHEBI:18420"/>
    </cofactor>
</comment>
<sequence>MVKAACRIRCLFFFLRSPSGSPVPLCGVAAAACPKKRRRAPLTGFRRPGPPVRIRWRNLPLWFCPFFSSDKMVRKPPPAPRQYGLTKPISTAGPTAADLKRTIELEKFLLDAGLYESKEEAIKREEVLGEINKIVKSWVKQLTRQRGYSDQMVEEANAVIFTFGSYRLGVHGPGSDIDTLCVGPSYVNREEDFFIVLHDILAEMEEVSELQPVPDAHVPVMRFKFHRISIDLLYASISRLVVPEDLDISHGSVLYDVDEATVRSLNGCRVADQILRLVPKIENFRTTLRCLKFWAKKRGVYSNVTGFLGGVNWALLVARVCQLYPNAVSSMLLSRFFRVYTQWRWPNPVMLCATEEDELGLPVWDPRKNPRDRTHHMPIITPAYPCMNSSYNVSASTLRVMMEQFQIGNMTCEDIELNKAGWSALFESYLFFETYRNYLQIDIVAADSEDLRLWKGWVESRLRQLTLKIERDTYGMLQCHPYPNEYVDHSRQWSHCAFFMGLQRKQGVKIQEGQQFDIRGTVDEFRHEVNMYMFWKPRMELYVSHVRRKQLPSYVFPVGHKRPRPSRPIGQQPIDKTSGEDSGDEYRAGPSVLPRKRRMNADFLDDRPNKLEKQASINTSWEKFPKSDQHNHVDVDENWSKRKKDEPHEVVFKQVSYGSVCLSWQLQAFASNIDGISEQIPNDGVCVKARSLENLAVVGSSGVDDGMEGPFGDDKDGNGTKLANGISHFGSRKASAGKLFCNSETFEAVVMQQFAGSDGTSLDDGQRSTAVWKARSQCRDGQLEWISTRCLTLISTASSSEDGLDTEKEATVICMQEIERQDNDYLLPIFQEYDFDWHCIFLVRSYEPTPITANDVIWLASVDVIDTGYISSGNSSTRDVDHRNAPPYM</sequence>
<dbReference type="GO" id="GO:0031123">
    <property type="term" value="P:RNA 3'-end processing"/>
    <property type="evidence" value="ECO:0007669"/>
    <property type="project" value="InterPro"/>
</dbReference>
<evidence type="ECO:0000256" key="10">
    <source>
        <dbReference type="ARBA" id="ARBA00022840"/>
    </source>
</evidence>
<keyword evidence="20" id="KW-1185">Reference proteome</keyword>
<evidence type="ECO:0000256" key="1">
    <source>
        <dbReference type="ARBA" id="ARBA00001936"/>
    </source>
</evidence>
<evidence type="ECO:0000256" key="5">
    <source>
        <dbReference type="ARBA" id="ARBA00012388"/>
    </source>
</evidence>
<dbReference type="PANTHER" id="PTHR10682:SF22">
    <property type="entry name" value="POLYNUCLEOTIDE ADENYLYLTRANSFERASE"/>
    <property type="match status" value="1"/>
</dbReference>
<dbReference type="GO" id="GO:0006397">
    <property type="term" value="P:mRNA processing"/>
    <property type="evidence" value="ECO:0007669"/>
    <property type="project" value="UniProtKB-KW"/>
</dbReference>
<dbReference type="Gene3D" id="3.30.70.590">
    <property type="entry name" value="Poly(A) polymerase predicted RNA binding domain"/>
    <property type="match status" value="1"/>
</dbReference>
<feature type="region of interest" description="Disordered" evidence="14">
    <location>
        <begin position="557"/>
        <end position="592"/>
    </location>
</feature>
<evidence type="ECO:0000256" key="12">
    <source>
        <dbReference type="ARBA" id="ARBA00023242"/>
    </source>
</evidence>
<comment type="cofactor">
    <cofactor evidence="1">
        <name>Mn(2+)</name>
        <dbReference type="ChEBI" id="CHEBI:29035"/>
    </cofactor>
</comment>
<reference evidence="19" key="1">
    <citation type="submission" date="2022-05" db="EMBL/GenBank/DDBJ databases">
        <title>The Musa troglodytarum L. genome provides insights into the mechanism of non-climacteric behaviour and enrichment of carotenoids.</title>
        <authorList>
            <person name="Wang J."/>
        </authorList>
    </citation>
    <scope>NUCLEOTIDE SEQUENCE</scope>
    <source>
        <tissue evidence="19">Leaf</tissue>
    </source>
</reference>
<feature type="chain" id="PRO_5039469575" description="polynucleotide adenylyltransferase" evidence="15">
    <location>
        <begin position="21"/>
        <end position="889"/>
    </location>
</feature>
<comment type="similarity">
    <text evidence="4">Belongs to the poly(A) polymerase family.</text>
</comment>
<dbReference type="PANTHER" id="PTHR10682">
    <property type="entry name" value="POLY A POLYMERASE"/>
    <property type="match status" value="1"/>
</dbReference>
<dbReference type="FunFam" id="3.30.70.590:FF:000002">
    <property type="entry name" value="Nuclear poly(A) polymerase 4"/>
    <property type="match status" value="1"/>
</dbReference>
<feature type="domain" description="Poly(A) polymerase central" evidence="17">
    <location>
        <begin position="283"/>
        <end position="427"/>
    </location>
</feature>
<feature type="domain" description="Poly(A) polymerase RNA-binding" evidence="16">
    <location>
        <begin position="490"/>
        <end position="564"/>
    </location>
</feature>
<dbReference type="GO" id="GO:1990817">
    <property type="term" value="F:poly(A) RNA polymerase activity"/>
    <property type="evidence" value="ECO:0007669"/>
    <property type="project" value="UniProtKB-EC"/>
</dbReference>
<evidence type="ECO:0000313" key="19">
    <source>
        <dbReference type="EMBL" id="URE23297.1"/>
    </source>
</evidence>
<organism evidence="19 20">
    <name type="scientific">Musa troglodytarum</name>
    <name type="common">fe'i banana</name>
    <dbReference type="NCBI Taxonomy" id="320322"/>
    <lineage>
        <taxon>Eukaryota</taxon>
        <taxon>Viridiplantae</taxon>
        <taxon>Streptophyta</taxon>
        <taxon>Embryophyta</taxon>
        <taxon>Tracheophyta</taxon>
        <taxon>Spermatophyta</taxon>
        <taxon>Magnoliopsida</taxon>
        <taxon>Liliopsida</taxon>
        <taxon>Zingiberales</taxon>
        <taxon>Musaceae</taxon>
        <taxon>Musa</taxon>
    </lineage>
</organism>
<name>A0A9E7H3W2_9LILI</name>
<dbReference type="GO" id="GO:0046872">
    <property type="term" value="F:metal ion binding"/>
    <property type="evidence" value="ECO:0007669"/>
    <property type="project" value="UniProtKB-KW"/>
</dbReference>
<evidence type="ECO:0000256" key="3">
    <source>
        <dbReference type="ARBA" id="ARBA00004123"/>
    </source>
</evidence>
<evidence type="ECO:0000256" key="7">
    <source>
        <dbReference type="ARBA" id="ARBA00022679"/>
    </source>
</evidence>
<keyword evidence="12" id="KW-0539">Nucleus</keyword>
<feature type="domain" description="Poly(A) polymerase RNA-binding" evidence="16">
    <location>
        <begin position="431"/>
        <end position="489"/>
    </location>
</feature>
<keyword evidence="7" id="KW-0808">Transferase</keyword>
<protein>
    <recommendedName>
        <fullName evidence="5">polynucleotide adenylyltransferase</fullName>
        <ecNumber evidence="5">2.7.7.19</ecNumber>
    </recommendedName>
</protein>
<dbReference type="SUPFAM" id="SSF81301">
    <property type="entry name" value="Nucleotidyltransferase"/>
    <property type="match status" value="1"/>
</dbReference>
<evidence type="ECO:0000256" key="15">
    <source>
        <dbReference type="SAM" id="SignalP"/>
    </source>
</evidence>
<dbReference type="GO" id="GO:0003723">
    <property type="term" value="F:RNA binding"/>
    <property type="evidence" value="ECO:0007669"/>
    <property type="project" value="InterPro"/>
</dbReference>
<evidence type="ECO:0000256" key="2">
    <source>
        <dbReference type="ARBA" id="ARBA00001946"/>
    </source>
</evidence>
<dbReference type="FunFam" id="3.30.460.10:FF:000002">
    <property type="entry name" value="Poly(A) polymerase alpha, putative"/>
    <property type="match status" value="1"/>
</dbReference>
<evidence type="ECO:0000256" key="14">
    <source>
        <dbReference type="SAM" id="MobiDB-lite"/>
    </source>
</evidence>
<dbReference type="PROSITE" id="PS51257">
    <property type="entry name" value="PROKAR_LIPOPROTEIN"/>
    <property type="match status" value="1"/>
</dbReference>
<keyword evidence="11" id="KW-0460">Magnesium</keyword>
<dbReference type="OrthoDB" id="412748at2759"/>
<evidence type="ECO:0000256" key="8">
    <source>
        <dbReference type="ARBA" id="ARBA00022723"/>
    </source>
</evidence>
<dbReference type="AlphaFoldDB" id="A0A9E7H3W2"/>
<gene>
    <name evidence="19" type="ORF">MUK42_07402</name>
</gene>
<dbReference type="GO" id="GO:0005634">
    <property type="term" value="C:nucleus"/>
    <property type="evidence" value="ECO:0007669"/>
    <property type="project" value="UniProtKB-SubCell"/>
</dbReference>
<dbReference type="InterPro" id="IPR007010">
    <property type="entry name" value="PolA_pol_RNA-bd_dom"/>
</dbReference>
<proteinExistence type="inferred from homology"/>
<dbReference type="InterPro" id="IPR011068">
    <property type="entry name" value="NuclTrfase_I-like_C"/>
</dbReference>
<evidence type="ECO:0000256" key="6">
    <source>
        <dbReference type="ARBA" id="ARBA00022664"/>
    </source>
</evidence>
<keyword evidence="6" id="KW-0507">mRNA processing</keyword>
<evidence type="ECO:0000256" key="4">
    <source>
        <dbReference type="ARBA" id="ARBA00010912"/>
    </source>
</evidence>
<dbReference type="Gene3D" id="1.10.1410.10">
    <property type="match status" value="1"/>
</dbReference>
<evidence type="ECO:0000256" key="13">
    <source>
        <dbReference type="ARBA" id="ARBA00048830"/>
    </source>
</evidence>
<comment type="catalytic activity">
    <reaction evidence="13">
        <text>RNA(n) + ATP = RNA(n)-3'-adenine ribonucleotide + diphosphate</text>
        <dbReference type="Rhea" id="RHEA:11332"/>
        <dbReference type="Rhea" id="RHEA-COMP:14527"/>
        <dbReference type="Rhea" id="RHEA-COMP:17347"/>
        <dbReference type="ChEBI" id="CHEBI:30616"/>
        <dbReference type="ChEBI" id="CHEBI:33019"/>
        <dbReference type="ChEBI" id="CHEBI:140395"/>
        <dbReference type="ChEBI" id="CHEBI:173115"/>
        <dbReference type="EC" id="2.7.7.19"/>
    </reaction>
</comment>
<dbReference type="EC" id="2.7.7.19" evidence="5"/>
<dbReference type="Pfam" id="PF04926">
    <property type="entry name" value="PAP_RNA-bind"/>
    <property type="match status" value="2"/>
</dbReference>
<dbReference type="EMBL" id="CP097510">
    <property type="protein sequence ID" value="URE23297.1"/>
    <property type="molecule type" value="Genomic_DNA"/>
</dbReference>
<evidence type="ECO:0000259" key="17">
    <source>
        <dbReference type="Pfam" id="PF04928"/>
    </source>
</evidence>
<evidence type="ECO:0000256" key="11">
    <source>
        <dbReference type="ARBA" id="ARBA00022842"/>
    </source>
</evidence>
<dbReference type="SUPFAM" id="SSF55003">
    <property type="entry name" value="PAP/Archaeal CCA-adding enzyme, C-terminal domain"/>
    <property type="match status" value="1"/>
</dbReference>
<evidence type="ECO:0000256" key="9">
    <source>
        <dbReference type="ARBA" id="ARBA00022741"/>
    </source>
</evidence>
<dbReference type="FunFam" id="1.10.1410.10:FF:000001">
    <property type="entry name" value="Putative poly(A) polymerase gamma"/>
    <property type="match status" value="1"/>
</dbReference>
<dbReference type="CDD" id="cd05402">
    <property type="entry name" value="NT_PAP_TUTase"/>
    <property type="match status" value="1"/>
</dbReference>
<dbReference type="InterPro" id="IPR007012">
    <property type="entry name" value="PolA_pol_cen_dom"/>
</dbReference>
<feature type="domain" description="Poly(A) polymerase nucleotidyltransferase" evidence="18">
    <location>
        <begin position="84"/>
        <end position="278"/>
    </location>
</feature>
<evidence type="ECO:0000259" key="18">
    <source>
        <dbReference type="Pfam" id="PF20750"/>
    </source>
</evidence>
<dbReference type="InterPro" id="IPR043519">
    <property type="entry name" value="NT_sf"/>
</dbReference>
<dbReference type="GO" id="GO:0005524">
    <property type="term" value="F:ATP binding"/>
    <property type="evidence" value="ECO:0007669"/>
    <property type="project" value="UniProtKB-KW"/>
</dbReference>
<feature type="signal peptide" evidence="15">
    <location>
        <begin position="1"/>
        <end position="20"/>
    </location>
</feature>
<keyword evidence="15" id="KW-0732">Signal</keyword>